<dbReference type="WBParaSite" id="JU765_v2.g19014.t1">
    <property type="protein sequence ID" value="JU765_v2.g19014.t1"/>
    <property type="gene ID" value="JU765_v2.g19014"/>
</dbReference>
<dbReference type="Proteomes" id="UP000887576">
    <property type="component" value="Unplaced"/>
</dbReference>
<protein>
    <submittedName>
        <fullName evidence="2">BLOC-1-related complex subunit 6 C-terminal helix domain-containing protein</fullName>
    </submittedName>
</protein>
<name>A0AC34QSZ0_9BILA</name>
<reference evidence="2" key="1">
    <citation type="submission" date="2022-11" db="UniProtKB">
        <authorList>
            <consortium name="WormBaseParasite"/>
        </authorList>
    </citation>
    <scope>IDENTIFICATION</scope>
</reference>
<organism evidence="1 2">
    <name type="scientific">Panagrolaimus sp. JU765</name>
    <dbReference type="NCBI Taxonomy" id="591449"/>
    <lineage>
        <taxon>Eukaryota</taxon>
        <taxon>Metazoa</taxon>
        <taxon>Ecdysozoa</taxon>
        <taxon>Nematoda</taxon>
        <taxon>Chromadorea</taxon>
        <taxon>Rhabditida</taxon>
        <taxon>Tylenchina</taxon>
        <taxon>Panagrolaimomorpha</taxon>
        <taxon>Panagrolaimoidea</taxon>
        <taxon>Panagrolaimidae</taxon>
        <taxon>Panagrolaimus</taxon>
    </lineage>
</organism>
<evidence type="ECO:0000313" key="1">
    <source>
        <dbReference type="Proteomes" id="UP000887576"/>
    </source>
</evidence>
<proteinExistence type="predicted"/>
<sequence>MSSRIPAGSDGIINSEDNVASSSNTSMTSTPEHRPARVGARRSDKNAPRVRRPSDDLIPDPLVLHDLEVQARAISSNLDMCLRDLRGSLRGMSDLTLEHMQTYSSAINSTCDNVDAAIKSMYKLVAKAEELTESVDEAKKVVAQIKDMKRLVDLLEARLIADNITTTQ</sequence>
<evidence type="ECO:0000313" key="2">
    <source>
        <dbReference type="WBParaSite" id="JU765_v2.g19014.t1"/>
    </source>
</evidence>
<accession>A0AC34QSZ0</accession>